<dbReference type="Pfam" id="PF13683">
    <property type="entry name" value="rve_3"/>
    <property type="match status" value="1"/>
</dbReference>
<dbReference type="InterPro" id="IPR012337">
    <property type="entry name" value="RNaseH-like_sf"/>
</dbReference>
<dbReference type="Proteomes" id="UP000184076">
    <property type="component" value="Unassembled WGS sequence"/>
</dbReference>
<feature type="domain" description="Integrase catalytic" evidence="1">
    <location>
        <begin position="16"/>
        <end position="61"/>
    </location>
</feature>
<proteinExistence type="predicted"/>
<sequence length="74" mass="8653">MLRCLSLGRGGDETEMWRSLKHEDVYLRDYETVEDLIQGLRRYFEFYNNERHHQGLKGRTPAEVCQGKSMGCAA</sequence>
<organism evidence="2 3">
    <name type="scientific">Desulfacinum infernum DSM 9756</name>
    <dbReference type="NCBI Taxonomy" id="1121391"/>
    <lineage>
        <taxon>Bacteria</taxon>
        <taxon>Pseudomonadati</taxon>
        <taxon>Thermodesulfobacteriota</taxon>
        <taxon>Syntrophobacteria</taxon>
        <taxon>Syntrophobacterales</taxon>
        <taxon>Syntrophobacteraceae</taxon>
        <taxon>Desulfacinum</taxon>
    </lineage>
</organism>
<gene>
    <name evidence="2" type="ORF">SAMN02745206_03723</name>
</gene>
<dbReference type="InterPro" id="IPR001584">
    <property type="entry name" value="Integrase_cat-core"/>
</dbReference>
<keyword evidence="3" id="KW-1185">Reference proteome</keyword>
<accession>A0A1M5J337</accession>
<name>A0A1M5J337_9BACT</name>
<evidence type="ECO:0000313" key="3">
    <source>
        <dbReference type="Proteomes" id="UP000184076"/>
    </source>
</evidence>
<reference evidence="3" key="1">
    <citation type="submission" date="2016-11" db="EMBL/GenBank/DDBJ databases">
        <authorList>
            <person name="Varghese N."/>
            <person name="Submissions S."/>
        </authorList>
    </citation>
    <scope>NUCLEOTIDE SEQUENCE [LARGE SCALE GENOMIC DNA]</scope>
    <source>
        <strain evidence="3">DSM 9756</strain>
    </source>
</reference>
<evidence type="ECO:0000313" key="2">
    <source>
        <dbReference type="EMBL" id="SHG35028.1"/>
    </source>
</evidence>
<dbReference type="STRING" id="1121391.SAMN02745206_03723"/>
<dbReference type="OrthoDB" id="9766656at2"/>
<evidence type="ECO:0000259" key="1">
    <source>
        <dbReference type="Pfam" id="PF13683"/>
    </source>
</evidence>
<dbReference type="GO" id="GO:0015074">
    <property type="term" value="P:DNA integration"/>
    <property type="evidence" value="ECO:0007669"/>
    <property type="project" value="InterPro"/>
</dbReference>
<protein>
    <submittedName>
        <fullName evidence="2">Integrase core domain-containing protein</fullName>
    </submittedName>
</protein>
<dbReference type="EMBL" id="FQVB01000066">
    <property type="protein sequence ID" value="SHG35028.1"/>
    <property type="molecule type" value="Genomic_DNA"/>
</dbReference>
<dbReference type="AlphaFoldDB" id="A0A1M5J337"/>
<dbReference type="SUPFAM" id="SSF53098">
    <property type="entry name" value="Ribonuclease H-like"/>
    <property type="match status" value="1"/>
</dbReference>